<keyword evidence="5" id="KW-0680">Restriction system</keyword>
<proteinExistence type="inferred from homology"/>
<dbReference type="InterPro" id="IPR002052">
    <property type="entry name" value="DNA_methylase_N6_adenine_CS"/>
</dbReference>
<dbReference type="PROSITE" id="PS00092">
    <property type="entry name" value="N6_MTASE"/>
    <property type="match status" value="1"/>
</dbReference>
<evidence type="ECO:0000256" key="5">
    <source>
        <dbReference type="ARBA" id="ARBA00022747"/>
    </source>
</evidence>
<dbReference type="AlphaFoldDB" id="A0A5D0WJY9"/>
<evidence type="ECO:0000256" key="3">
    <source>
        <dbReference type="ARBA" id="ARBA00022679"/>
    </source>
</evidence>
<dbReference type="RefSeq" id="WP_148637887.1">
    <property type="nucleotide sequence ID" value="NZ_VSLA01000025.1"/>
</dbReference>
<dbReference type="InterPro" id="IPR002941">
    <property type="entry name" value="DNA_methylase_N4/N6"/>
</dbReference>
<protein>
    <submittedName>
        <fullName evidence="7">Site-specific DNA-methyltransferase</fullName>
    </submittedName>
</protein>
<dbReference type="GO" id="GO:0009307">
    <property type="term" value="P:DNA restriction-modification system"/>
    <property type="evidence" value="ECO:0007669"/>
    <property type="project" value="UniProtKB-KW"/>
</dbReference>
<evidence type="ECO:0000313" key="8">
    <source>
        <dbReference type="Proteomes" id="UP000322619"/>
    </source>
</evidence>
<organism evidence="7 8">
    <name type="scientific">Acetobacterium wieringae</name>
    <dbReference type="NCBI Taxonomy" id="52694"/>
    <lineage>
        <taxon>Bacteria</taxon>
        <taxon>Bacillati</taxon>
        <taxon>Bacillota</taxon>
        <taxon>Clostridia</taxon>
        <taxon>Eubacteriales</taxon>
        <taxon>Eubacteriaceae</taxon>
        <taxon>Acetobacterium</taxon>
    </lineage>
</organism>
<reference evidence="7 8" key="1">
    <citation type="submission" date="2019-08" db="EMBL/GenBank/DDBJ databases">
        <title>Isolation and enrichment of carboxydotrophic bacteria from anaerobic sludge for the production of bio-based chemicals from syngas.</title>
        <authorList>
            <person name="Antares A.L."/>
            <person name="Moreira J."/>
            <person name="Diender M."/>
            <person name="Parshina S.N."/>
            <person name="Stams A.J.M."/>
            <person name="Alves M."/>
            <person name="Alves J.I."/>
            <person name="Sousa D.Z."/>
        </authorList>
    </citation>
    <scope>NUCLEOTIDE SEQUENCE [LARGE SCALE GENOMIC DNA]</scope>
    <source>
        <strain evidence="7 8">JM</strain>
    </source>
</reference>
<keyword evidence="4" id="KW-0949">S-adenosyl-L-methionine</keyword>
<keyword evidence="2 7" id="KW-0489">Methyltransferase</keyword>
<dbReference type="Proteomes" id="UP000322619">
    <property type="component" value="Unassembled WGS sequence"/>
</dbReference>
<dbReference type="InterPro" id="IPR002295">
    <property type="entry name" value="N4/N6-MTase_EcoPI_Mod-like"/>
</dbReference>
<evidence type="ECO:0000259" key="6">
    <source>
        <dbReference type="Pfam" id="PF01555"/>
    </source>
</evidence>
<dbReference type="GO" id="GO:0032259">
    <property type="term" value="P:methylation"/>
    <property type="evidence" value="ECO:0007669"/>
    <property type="project" value="UniProtKB-KW"/>
</dbReference>
<dbReference type="Gene3D" id="3.40.50.150">
    <property type="entry name" value="Vaccinia Virus protein VP39"/>
    <property type="match status" value="1"/>
</dbReference>
<dbReference type="GO" id="GO:0003677">
    <property type="term" value="F:DNA binding"/>
    <property type="evidence" value="ECO:0007669"/>
    <property type="project" value="InterPro"/>
</dbReference>
<comment type="similarity">
    <text evidence="1">Belongs to the N(4)/N(6)-methyltransferase family.</text>
</comment>
<comment type="caution">
    <text evidence="7">The sequence shown here is derived from an EMBL/GenBank/DDBJ whole genome shotgun (WGS) entry which is preliminary data.</text>
</comment>
<dbReference type="SUPFAM" id="SSF53335">
    <property type="entry name" value="S-adenosyl-L-methionine-dependent methyltransferases"/>
    <property type="match status" value="1"/>
</dbReference>
<gene>
    <name evidence="7" type="ORF">FXB42_11295</name>
</gene>
<dbReference type="Pfam" id="PF01555">
    <property type="entry name" value="N6_N4_Mtase"/>
    <property type="match status" value="1"/>
</dbReference>
<evidence type="ECO:0000256" key="4">
    <source>
        <dbReference type="ARBA" id="ARBA00022691"/>
    </source>
</evidence>
<dbReference type="GO" id="GO:0008170">
    <property type="term" value="F:N-methyltransferase activity"/>
    <property type="evidence" value="ECO:0007669"/>
    <property type="project" value="InterPro"/>
</dbReference>
<sequence length="644" mass="73015">MLEKMKFETPNLTNENKAKIAALFPGVVADGKVNFDLLRSMLGEDVFADEAYEFTWVGKRAAIAEAGKPIRKTLRPSPEESKDWDTTENLYIEGDNLEVLKLLQESYLGKVKIIYIDPPYNTGNDFVYRDNYTKAREEYEEDAGIYSEMGDRLFKNSESNGRFHSDWCSMIYPRLVLARNLLREDGVIFISIDDNELATLIKICDEVFGASNFVNQIAWVNNLTGRQISGFGAVKTYEYILVYAKNSASLSGFTVPITTAKELMPDTYKGFNKDIRNDEYGEFAVGDTLYNHNRIFNEETRPNLVFSIFYNPQNGEIIPGDIGENKKGYVELLPHKNGDGTHKYHAWRWSRNKIINESHDLIVLPTSNGGYEIYTKIRSFANTALKDLITNISNGDTEFKNLFDGKKYFDYPKSTDLLKVLLGSIPESNDSLILDFFSGSSTTAHGVLRLNAEDKGKRKFIMIQLPEETGIKSEANKAGLKNICEIGKERIRRAGDKIKDEAGLTGQGLDIGFRVLKLDDTNMNDVYYAAGDYTQNMISMLESNIKEDRTDMDLLFGCLLDWGLPLSLPHTHEKIEGFTVHTYNEGDLIACFEERISENVVREIAKRQPLRVVFRDSSFTSSPEKINVVEIFKLLAPNTTVRVI</sequence>
<name>A0A5D0WJY9_9FIRM</name>
<evidence type="ECO:0000256" key="1">
    <source>
        <dbReference type="ARBA" id="ARBA00006594"/>
    </source>
</evidence>
<dbReference type="EMBL" id="VSLA01000025">
    <property type="protein sequence ID" value="TYC84364.1"/>
    <property type="molecule type" value="Genomic_DNA"/>
</dbReference>
<evidence type="ECO:0000313" key="7">
    <source>
        <dbReference type="EMBL" id="TYC84364.1"/>
    </source>
</evidence>
<dbReference type="PRINTS" id="PR00506">
    <property type="entry name" value="D21N6MTFRASE"/>
</dbReference>
<evidence type="ECO:0000256" key="2">
    <source>
        <dbReference type="ARBA" id="ARBA00022603"/>
    </source>
</evidence>
<keyword evidence="3 7" id="KW-0808">Transferase</keyword>
<dbReference type="InterPro" id="IPR029063">
    <property type="entry name" value="SAM-dependent_MTases_sf"/>
</dbReference>
<dbReference type="PIRSF" id="PIRSF015855">
    <property type="entry name" value="TypeIII_Mtase_mKpnI"/>
    <property type="match status" value="1"/>
</dbReference>
<feature type="domain" description="DNA methylase N-4/N-6" evidence="6">
    <location>
        <begin position="111"/>
        <end position="467"/>
    </location>
</feature>
<accession>A0A5D0WJY9</accession>